<sequence>MASLPKSSNSITPWAINPIQNCHAKDLASPTQTFQFLHYMMKLVICQILDTHLFIHPNEIGCLMAYSYLADDTFNIPSNVIIMVPIDKLGHLLINKDSTAALF</sequence>
<organism evidence="1 2">
    <name type="scientific">Austropuccinia psidii MF-1</name>
    <dbReference type="NCBI Taxonomy" id="1389203"/>
    <lineage>
        <taxon>Eukaryota</taxon>
        <taxon>Fungi</taxon>
        <taxon>Dikarya</taxon>
        <taxon>Basidiomycota</taxon>
        <taxon>Pucciniomycotina</taxon>
        <taxon>Pucciniomycetes</taxon>
        <taxon>Pucciniales</taxon>
        <taxon>Sphaerophragmiaceae</taxon>
        <taxon>Austropuccinia</taxon>
    </lineage>
</organism>
<name>A0A9Q3HDE6_9BASI</name>
<reference evidence="1" key="1">
    <citation type="submission" date="2021-03" db="EMBL/GenBank/DDBJ databases">
        <title>Draft genome sequence of rust myrtle Austropuccinia psidii MF-1, a brazilian biotype.</title>
        <authorList>
            <person name="Quecine M.C."/>
            <person name="Pachon D.M.R."/>
            <person name="Bonatelli M.L."/>
            <person name="Correr F.H."/>
            <person name="Franceschini L.M."/>
            <person name="Leite T.F."/>
            <person name="Margarido G.R.A."/>
            <person name="Almeida C.A."/>
            <person name="Ferrarezi J.A."/>
            <person name="Labate C.A."/>
        </authorList>
    </citation>
    <scope>NUCLEOTIDE SEQUENCE</scope>
    <source>
        <strain evidence="1">MF-1</strain>
    </source>
</reference>
<dbReference type="Proteomes" id="UP000765509">
    <property type="component" value="Unassembled WGS sequence"/>
</dbReference>
<protein>
    <submittedName>
        <fullName evidence="1">Uncharacterized protein</fullName>
    </submittedName>
</protein>
<dbReference type="EMBL" id="AVOT02014506">
    <property type="protein sequence ID" value="MBW0497995.1"/>
    <property type="molecule type" value="Genomic_DNA"/>
</dbReference>
<keyword evidence="2" id="KW-1185">Reference proteome</keyword>
<dbReference type="OrthoDB" id="2514750at2759"/>
<evidence type="ECO:0000313" key="2">
    <source>
        <dbReference type="Proteomes" id="UP000765509"/>
    </source>
</evidence>
<proteinExistence type="predicted"/>
<accession>A0A9Q3HDE6</accession>
<comment type="caution">
    <text evidence="1">The sequence shown here is derived from an EMBL/GenBank/DDBJ whole genome shotgun (WGS) entry which is preliminary data.</text>
</comment>
<gene>
    <name evidence="1" type="ORF">O181_037710</name>
</gene>
<dbReference type="AlphaFoldDB" id="A0A9Q3HDE6"/>
<evidence type="ECO:0000313" key="1">
    <source>
        <dbReference type="EMBL" id="MBW0497995.1"/>
    </source>
</evidence>